<dbReference type="InterPro" id="IPR016166">
    <property type="entry name" value="FAD-bd_PCMH"/>
</dbReference>
<protein>
    <submittedName>
        <fullName evidence="6">Xanthine dehydrogenase YagS FAD-binding subunit</fullName>
        <ecNumber evidence="6">1.17.1.4</ecNumber>
    </submittedName>
</protein>
<dbReference type="Pfam" id="PF00941">
    <property type="entry name" value="FAD_binding_5"/>
    <property type="match status" value="1"/>
</dbReference>
<evidence type="ECO:0000256" key="3">
    <source>
        <dbReference type="ARBA" id="ARBA00023002"/>
    </source>
</evidence>
<dbReference type="InterPro" id="IPR016167">
    <property type="entry name" value="FAD-bd_PCMH_sub1"/>
</dbReference>
<dbReference type="InterPro" id="IPR036318">
    <property type="entry name" value="FAD-bd_PCMH-like_sf"/>
</dbReference>
<dbReference type="InterPro" id="IPR002346">
    <property type="entry name" value="Mopterin_DH_FAD-bd"/>
</dbReference>
<evidence type="ECO:0000256" key="4">
    <source>
        <dbReference type="SAM" id="MobiDB-lite"/>
    </source>
</evidence>
<dbReference type="PANTHER" id="PTHR42659">
    <property type="entry name" value="XANTHINE DEHYDROGENASE SUBUNIT C-RELATED"/>
    <property type="match status" value="1"/>
</dbReference>
<feature type="compositionally biased region" description="Polar residues" evidence="4">
    <location>
        <begin position="8"/>
        <end position="19"/>
    </location>
</feature>
<keyword evidence="3 6" id="KW-0560">Oxidoreductase</keyword>
<dbReference type="Gene3D" id="3.30.390.50">
    <property type="entry name" value="CO dehydrogenase flavoprotein, C-terminal domain"/>
    <property type="match status" value="1"/>
</dbReference>
<dbReference type="Pfam" id="PF03450">
    <property type="entry name" value="CO_deh_flav_C"/>
    <property type="match status" value="1"/>
</dbReference>
<dbReference type="Gene3D" id="3.30.43.10">
    <property type="entry name" value="Uridine Diphospho-n-acetylenolpyruvylglucosamine Reductase, domain 2"/>
    <property type="match status" value="1"/>
</dbReference>
<dbReference type="RefSeq" id="WP_209766409.1">
    <property type="nucleotide sequence ID" value="NZ_JAGINP010000007.1"/>
</dbReference>
<sequence length="327" mass="34833">MHPFAYTAAQTPQDVTTRGSHPPHPDILAGGTDLLQLLKERVRTPAELIDINGLDLGGIVEKNGCLRVGALVRMSELAEDPRVKRDWPVVSKALLESASAQVRNMATIAGNLLQRTRCPYFRDVTTPCNRRDPGTGCSALDGLNRIHAILGTSDRCIAAHPSDLAVALVALDARVSILGPDGEDEVAVENLHRLPGDTPHMETVLQPGDLITAIHIPASGCASRSHYVKVRDRATFEWALVSAAVGLDMDGGTIRDARVAVGGVGTKPWRLRAVESLLIGKAPGPQVFKAAADRAADGAQPRGDNAYKVELLKHTVTRALMELGGCA</sequence>
<dbReference type="InterPro" id="IPR005107">
    <property type="entry name" value="CO_DH_flav_C"/>
</dbReference>
<organism evidence="6 7">
    <name type="scientific">Azospirillum rugosum</name>
    <dbReference type="NCBI Taxonomy" id="416170"/>
    <lineage>
        <taxon>Bacteria</taxon>
        <taxon>Pseudomonadati</taxon>
        <taxon>Pseudomonadota</taxon>
        <taxon>Alphaproteobacteria</taxon>
        <taxon>Rhodospirillales</taxon>
        <taxon>Azospirillaceae</taxon>
        <taxon>Azospirillum</taxon>
    </lineage>
</organism>
<evidence type="ECO:0000259" key="5">
    <source>
        <dbReference type="PROSITE" id="PS51387"/>
    </source>
</evidence>
<keyword evidence="7" id="KW-1185">Reference proteome</keyword>
<proteinExistence type="predicted"/>
<dbReference type="Proteomes" id="UP000781958">
    <property type="component" value="Unassembled WGS sequence"/>
</dbReference>
<accession>A0ABS4SKR1</accession>
<dbReference type="EC" id="1.17.1.4" evidence="6"/>
<reference evidence="6 7" key="1">
    <citation type="submission" date="2021-03" db="EMBL/GenBank/DDBJ databases">
        <title>Genomic Encyclopedia of Type Strains, Phase III (KMG-III): the genomes of soil and plant-associated and newly described type strains.</title>
        <authorList>
            <person name="Whitman W."/>
        </authorList>
    </citation>
    <scope>NUCLEOTIDE SEQUENCE [LARGE SCALE GENOMIC DNA]</scope>
    <source>
        <strain evidence="6 7">IMMIB AFH-6</strain>
    </source>
</reference>
<feature type="region of interest" description="Disordered" evidence="4">
    <location>
        <begin position="1"/>
        <end position="24"/>
    </location>
</feature>
<evidence type="ECO:0000256" key="2">
    <source>
        <dbReference type="ARBA" id="ARBA00022827"/>
    </source>
</evidence>
<evidence type="ECO:0000313" key="7">
    <source>
        <dbReference type="Proteomes" id="UP000781958"/>
    </source>
</evidence>
<dbReference type="InterPro" id="IPR016169">
    <property type="entry name" value="FAD-bd_PCMH_sub2"/>
</dbReference>
<dbReference type="SUPFAM" id="SSF55447">
    <property type="entry name" value="CO dehydrogenase flavoprotein C-terminal domain-like"/>
    <property type="match status" value="1"/>
</dbReference>
<dbReference type="SMART" id="SM01092">
    <property type="entry name" value="CO_deh_flav_C"/>
    <property type="match status" value="1"/>
</dbReference>
<dbReference type="EMBL" id="JAGINP010000007">
    <property type="protein sequence ID" value="MBP2292537.1"/>
    <property type="molecule type" value="Genomic_DNA"/>
</dbReference>
<keyword evidence="1" id="KW-0285">Flavoprotein</keyword>
<dbReference type="Gene3D" id="3.30.465.10">
    <property type="match status" value="2"/>
</dbReference>
<dbReference type="InterPro" id="IPR036683">
    <property type="entry name" value="CO_DH_flav_C_dom_sf"/>
</dbReference>
<dbReference type="SUPFAM" id="SSF56176">
    <property type="entry name" value="FAD-binding/transporter-associated domain-like"/>
    <property type="match status" value="1"/>
</dbReference>
<dbReference type="PANTHER" id="PTHR42659:SF2">
    <property type="entry name" value="XANTHINE DEHYDROGENASE SUBUNIT C-RELATED"/>
    <property type="match status" value="1"/>
</dbReference>
<comment type="caution">
    <text evidence="6">The sequence shown here is derived from an EMBL/GenBank/DDBJ whole genome shotgun (WGS) entry which is preliminary data.</text>
</comment>
<dbReference type="InterPro" id="IPR051312">
    <property type="entry name" value="Diverse_Substr_Oxidored"/>
</dbReference>
<evidence type="ECO:0000256" key="1">
    <source>
        <dbReference type="ARBA" id="ARBA00022630"/>
    </source>
</evidence>
<gene>
    <name evidence="6" type="ORF">J2851_002315</name>
</gene>
<name>A0ABS4SKR1_9PROT</name>
<dbReference type="PROSITE" id="PS51387">
    <property type="entry name" value="FAD_PCMH"/>
    <property type="match status" value="1"/>
</dbReference>
<keyword evidence="2" id="KW-0274">FAD</keyword>
<dbReference type="GO" id="GO:0004854">
    <property type="term" value="F:xanthine dehydrogenase activity"/>
    <property type="evidence" value="ECO:0007669"/>
    <property type="project" value="UniProtKB-EC"/>
</dbReference>
<feature type="domain" description="FAD-binding PCMH-type" evidence="5">
    <location>
        <begin position="1"/>
        <end position="221"/>
    </location>
</feature>
<evidence type="ECO:0000313" key="6">
    <source>
        <dbReference type="EMBL" id="MBP2292537.1"/>
    </source>
</evidence>